<accession>A0ABN7WNZ1</accession>
<proteinExistence type="predicted"/>
<name>A0ABN7WNZ1_GIGMA</name>
<dbReference type="EMBL" id="CAJVQB010051328">
    <property type="protein sequence ID" value="CAG8835377.1"/>
    <property type="molecule type" value="Genomic_DNA"/>
</dbReference>
<comment type="caution">
    <text evidence="1">The sequence shown here is derived from an EMBL/GenBank/DDBJ whole genome shotgun (WGS) entry which is preliminary data.</text>
</comment>
<reference evidence="1 2" key="1">
    <citation type="submission" date="2021-06" db="EMBL/GenBank/DDBJ databases">
        <authorList>
            <person name="Kallberg Y."/>
            <person name="Tangrot J."/>
            <person name="Rosling A."/>
        </authorList>
    </citation>
    <scope>NUCLEOTIDE SEQUENCE [LARGE SCALE GENOMIC DNA]</scope>
    <source>
        <strain evidence="1 2">120-4 pot B 10/14</strain>
    </source>
</reference>
<organism evidence="1 2">
    <name type="scientific">Gigaspora margarita</name>
    <dbReference type="NCBI Taxonomy" id="4874"/>
    <lineage>
        <taxon>Eukaryota</taxon>
        <taxon>Fungi</taxon>
        <taxon>Fungi incertae sedis</taxon>
        <taxon>Mucoromycota</taxon>
        <taxon>Glomeromycotina</taxon>
        <taxon>Glomeromycetes</taxon>
        <taxon>Diversisporales</taxon>
        <taxon>Gigasporaceae</taxon>
        <taxon>Gigaspora</taxon>
    </lineage>
</organism>
<evidence type="ECO:0000313" key="2">
    <source>
        <dbReference type="Proteomes" id="UP000789901"/>
    </source>
</evidence>
<dbReference type="Proteomes" id="UP000789901">
    <property type="component" value="Unassembled WGS sequence"/>
</dbReference>
<sequence>MNYYNRQLLMGLKYRNAIIEEYAKNFKTQDSENKRLRNYYDSLDAKLKYMKELVEGKKLPSQLDNQELKKA</sequence>
<gene>
    <name evidence="1" type="ORF">GMARGA_LOCUS32540</name>
</gene>
<protein>
    <submittedName>
        <fullName evidence="1">46548_t:CDS:1</fullName>
    </submittedName>
</protein>
<evidence type="ECO:0000313" key="1">
    <source>
        <dbReference type="EMBL" id="CAG8835377.1"/>
    </source>
</evidence>
<keyword evidence="2" id="KW-1185">Reference proteome</keyword>